<organism evidence="1 2">
    <name type="scientific">Caldanaerobacter subterraneus</name>
    <dbReference type="NCBI Taxonomy" id="911092"/>
    <lineage>
        <taxon>Bacteria</taxon>
        <taxon>Bacillati</taxon>
        <taxon>Bacillota</taxon>
        <taxon>Clostridia</taxon>
        <taxon>Thermoanaerobacterales</taxon>
        <taxon>Thermoanaerobacteraceae</taxon>
        <taxon>Caldanaerobacter</taxon>
    </lineage>
</organism>
<sequence>MLREKFNILTQKIKDEAGTYWKEDLESVEDAIKQCGRYIKTVNDMEAAITSARFRMEPADYREYIMNLDKSRKIEHDALIVSVRMLNRLCSIYRVDPIFTGDLENRIEIAEFAKAVVDEMFETRQM</sequence>
<dbReference type="InterPro" id="IPR021618">
    <property type="entry name" value="DUF3232"/>
</dbReference>
<reference evidence="1 2" key="1">
    <citation type="submission" date="2020-04" db="EMBL/GenBank/DDBJ databases">
        <title>Draft genome sequence of Caldanaerobacter sunterraneus. strain 1523vc isolated from Griffin hot spring, Kamchatka, Russia.</title>
        <authorList>
            <person name="Toshchakov S.V."/>
            <person name="Podosokorskaya O.A."/>
            <person name="Kublanov I.V."/>
            <person name="Korzhenkov A."/>
            <person name="Patrushev M.V."/>
        </authorList>
    </citation>
    <scope>NUCLEOTIDE SEQUENCE [LARGE SCALE GENOMIC DNA]</scope>
    <source>
        <strain evidence="1 2">1523vc</strain>
    </source>
</reference>
<dbReference type="AlphaFoldDB" id="A0A7Y2PKQ3"/>
<proteinExistence type="predicted"/>
<evidence type="ECO:0000313" key="2">
    <source>
        <dbReference type="Proteomes" id="UP000529861"/>
    </source>
</evidence>
<evidence type="ECO:0000313" key="1">
    <source>
        <dbReference type="EMBL" id="NNG66426.1"/>
    </source>
</evidence>
<dbReference type="EMBL" id="JABEQB010000008">
    <property type="protein sequence ID" value="NNG66426.1"/>
    <property type="molecule type" value="Genomic_DNA"/>
</dbReference>
<dbReference type="RefSeq" id="WP_170270621.1">
    <property type="nucleotide sequence ID" value="NZ_JABEQB010000008.1"/>
</dbReference>
<comment type="caution">
    <text evidence="1">The sequence shown here is derived from an EMBL/GenBank/DDBJ whole genome shotgun (WGS) entry which is preliminary data.</text>
</comment>
<accession>A0A7Y2PKQ3</accession>
<dbReference type="Proteomes" id="UP000529861">
    <property type="component" value="Unassembled WGS sequence"/>
</dbReference>
<name>A0A7Y2PKQ3_9THEO</name>
<protein>
    <submittedName>
        <fullName evidence="1">DUF3232 domain-containing protein</fullName>
    </submittedName>
</protein>
<dbReference type="Gene3D" id="1.10.287.800">
    <property type="entry name" value="protein ne1242"/>
    <property type="match status" value="1"/>
</dbReference>
<dbReference type="Pfam" id="PF11554">
    <property type="entry name" value="DUF3232"/>
    <property type="match status" value="1"/>
</dbReference>
<gene>
    <name evidence="1" type="ORF">HKI81_04125</name>
</gene>